<comment type="cofactor">
    <cofactor evidence="8">
        <name>Mg(2+)</name>
        <dbReference type="ChEBI" id="CHEBI:18420"/>
    </cofactor>
</comment>
<evidence type="ECO:0000256" key="1">
    <source>
        <dbReference type="ARBA" id="ARBA00000109"/>
    </source>
</evidence>
<keyword evidence="8" id="KW-0963">Cytoplasm</keyword>
<dbReference type="NCBIfam" id="TIGR02191">
    <property type="entry name" value="RNaseIII"/>
    <property type="match status" value="1"/>
</dbReference>
<evidence type="ECO:0000256" key="7">
    <source>
        <dbReference type="ARBA" id="ARBA00022884"/>
    </source>
</evidence>
<feature type="domain" description="RNase III" evidence="11">
    <location>
        <begin position="139"/>
        <end position="267"/>
    </location>
</feature>
<feature type="binding site" evidence="8">
    <location>
        <position position="180"/>
    </location>
    <ligand>
        <name>Mg(2+)</name>
        <dbReference type="ChEBI" id="CHEBI:18420"/>
    </ligand>
</feature>
<dbReference type="PROSITE" id="PS50137">
    <property type="entry name" value="DS_RBD"/>
    <property type="match status" value="1"/>
</dbReference>
<name>A0ABS5GBK9_9BRAD</name>
<keyword evidence="8" id="KW-0819">tRNA processing</keyword>
<feature type="active site" evidence="8">
    <location>
        <position position="256"/>
    </location>
</feature>
<dbReference type="HAMAP" id="MF_00104">
    <property type="entry name" value="RNase_III"/>
    <property type="match status" value="1"/>
</dbReference>
<comment type="catalytic activity">
    <reaction evidence="1 8">
        <text>Endonucleolytic cleavage to 5'-phosphomonoester.</text>
        <dbReference type="EC" id="3.1.26.3"/>
    </reaction>
</comment>
<keyword evidence="8" id="KW-0479">Metal-binding</keyword>
<dbReference type="SUPFAM" id="SSF69065">
    <property type="entry name" value="RNase III domain-like"/>
    <property type="match status" value="1"/>
</dbReference>
<feature type="compositionally biased region" description="Basic and acidic residues" evidence="9">
    <location>
        <begin position="35"/>
        <end position="86"/>
    </location>
</feature>
<evidence type="ECO:0000259" key="10">
    <source>
        <dbReference type="PROSITE" id="PS50137"/>
    </source>
</evidence>
<keyword evidence="8" id="KW-0698">rRNA processing</keyword>
<keyword evidence="13" id="KW-1185">Reference proteome</keyword>
<evidence type="ECO:0000256" key="9">
    <source>
        <dbReference type="SAM" id="MobiDB-lite"/>
    </source>
</evidence>
<feature type="compositionally biased region" description="Polar residues" evidence="9">
    <location>
        <begin position="7"/>
        <end position="22"/>
    </location>
</feature>
<comment type="function">
    <text evidence="8">Digests double-stranded RNA. Involved in the processing of primary rRNA transcript to yield the immediate precursors to the large and small rRNAs (23S and 16S). Processes some mRNAs, and tRNAs when they are encoded in the rRNA operon. Processes pre-crRNA and tracrRNA of type II CRISPR loci if present in the organism.</text>
</comment>
<dbReference type="SMART" id="SM00358">
    <property type="entry name" value="DSRM"/>
    <property type="match status" value="1"/>
</dbReference>
<evidence type="ECO:0000256" key="3">
    <source>
        <dbReference type="ARBA" id="ARBA00022664"/>
    </source>
</evidence>
<evidence type="ECO:0000259" key="11">
    <source>
        <dbReference type="PROSITE" id="PS50142"/>
    </source>
</evidence>
<dbReference type="GO" id="GO:0004525">
    <property type="term" value="F:ribonuclease III activity"/>
    <property type="evidence" value="ECO:0007669"/>
    <property type="project" value="UniProtKB-EC"/>
</dbReference>
<dbReference type="PROSITE" id="PS00517">
    <property type="entry name" value="RNASE_3_1"/>
    <property type="match status" value="1"/>
</dbReference>
<dbReference type="PANTHER" id="PTHR11207">
    <property type="entry name" value="RIBONUCLEASE III"/>
    <property type="match status" value="1"/>
</dbReference>
<evidence type="ECO:0000313" key="13">
    <source>
        <dbReference type="Proteomes" id="UP001314635"/>
    </source>
</evidence>
<comment type="subcellular location">
    <subcellularLocation>
        <location evidence="8">Cytoplasm</location>
    </subcellularLocation>
</comment>
<dbReference type="Gene3D" id="3.30.160.20">
    <property type="match status" value="1"/>
</dbReference>
<keyword evidence="7 8" id="KW-0694">RNA-binding</keyword>
<comment type="caution">
    <text evidence="12">The sequence shown here is derived from an EMBL/GenBank/DDBJ whole genome shotgun (WGS) entry which is preliminary data.</text>
</comment>
<comment type="similarity">
    <text evidence="2">Belongs to the ribonuclease III family.</text>
</comment>
<feature type="active site" evidence="8">
    <location>
        <position position="184"/>
    </location>
</feature>
<keyword evidence="5 8" id="KW-0255">Endonuclease</keyword>
<feature type="domain" description="DRBM" evidence="10">
    <location>
        <begin position="292"/>
        <end position="361"/>
    </location>
</feature>
<dbReference type="InterPro" id="IPR036389">
    <property type="entry name" value="RNase_III_sf"/>
</dbReference>
<evidence type="ECO:0000256" key="6">
    <source>
        <dbReference type="ARBA" id="ARBA00022801"/>
    </source>
</evidence>
<evidence type="ECO:0000256" key="5">
    <source>
        <dbReference type="ARBA" id="ARBA00022759"/>
    </source>
</evidence>
<dbReference type="Pfam" id="PF00035">
    <property type="entry name" value="dsrm"/>
    <property type="match status" value="1"/>
</dbReference>
<keyword evidence="6 8" id="KW-0378">Hydrolase</keyword>
<proteinExistence type="inferred from homology"/>
<sequence>MIDDSPEIQTTQAAAPSPQSGTAALDSPAKSVSRPRSESKSEIKSEPKPDGRSEAKSDTKSDTKPEAKVEAKSDKAEAKTESRGADASEAQAETDAGPDAPPAEKSDAKPRSKAKGSRGTKSAGASATKGARAAEKAANAAIEARIGHHFADPSLLSTAVTHVSALKSSKKRGDSYQRLEFLGDHVLGLIVSDMLYRSFPSADEGELSKRLADLVRKESCADVAKSLGLLDDIKLGAVGAGAGARLRKSVLGDVCEAVIGAIFLDGGYAAAAGFVERNWTERMHKPRRPLRDPKTVLQEWAQGKGLPTPVYREVERTGPHHDPQFRVAVDLPGLESAEGVGGSKRAAEKVAASVMIEREGVSGGSNDG</sequence>
<dbReference type="PANTHER" id="PTHR11207:SF0">
    <property type="entry name" value="RIBONUCLEASE 3"/>
    <property type="match status" value="1"/>
</dbReference>
<evidence type="ECO:0000313" key="12">
    <source>
        <dbReference type="EMBL" id="MBR1138718.1"/>
    </source>
</evidence>
<dbReference type="CDD" id="cd00593">
    <property type="entry name" value="RIBOc"/>
    <property type="match status" value="1"/>
</dbReference>
<dbReference type="Proteomes" id="UP001314635">
    <property type="component" value="Unassembled WGS sequence"/>
</dbReference>
<protein>
    <recommendedName>
        <fullName evidence="8">Ribonuclease 3</fullName>
        <ecNumber evidence="8">3.1.26.3</ecNumber>
    </recommendedName>
    <alternativeName>
        <fullName evidence="8">Ribonuclease III</fullName>
        <shortName evidence="8">RNase III</shortName>
    </alternativeName>
</protein>
<accession>A0ABS5GBK9</accession>
<keyword evidence="8" id="KW-0460">Magnesium</keyword>
<dbReference type="PROSITE" id="PS50142">
    <property type="entry name" value="RNASE_3_2"/>
    <property type="match status" value="1"/>
</dbReference>
<dbReference type="CDD" id="cd10845">
    <property type="entry name" value="DSRM_RNAse_III_family"/>
    <property type="match status" value="1"/>
</dbReference>
<evidence type="ECO:0000256" key="4">
    <source>
        <dbReference type="ARBA" id="ARBA00022722"/>
    </source>
</evidence>
<feature type="binding site" evidence="8">
    <location>
        <position position="256"/>
    </location>
    <ligand>
        <name>Mg(2+)</name>
        <dbReference type="ChEBI" id="CHEBI:18420"/>
    </ligand>
</feature>
<dbReference type="EMBL" id="JAFCLK010000023">
    <property type="protein sequence ID" value="MBR1138718.1"/>
    <property type="molecule type" value="Genomic_DNA"/>
</dbReference>
<dbReference type="InterPro" id="IPR014720">
    <property type="entry name" value="dsRBD_dom"/>
</dbReference>
<dbReference type="EC" id="3.1.26.3" evidence="8"/>
<keyword evidence="3 8" id="KW-0507">mRNA processing</keyword>
<dbReference type="InterPro" id="IPR011907">
    <property type="entry name" value="RNase_III"/>
</dbReference>
<reference evidence="13" key="1">
    <citation type="journal article" date="2021" name="ISME J.">
        <title>Evolutionary origin and ecological implication of a unique nif island in free-living Bradyrhizobium lineages.</title>
        <authorList>
            <person name="Tao J."/>
        </authorList>
    </citation>
    <scope>NUCLEOTIDE SEQUENCE [LARGE SCALE GENOMIC DNA]</scope>
    <source>
        <strain evidence="13">SZCCT0094</strain>
    </source>
</reference>
<evidence type="ECO:0000256" key="2">
    <source>
        <dbReference type="ARBA" id="ARBA00010183"/>
    </source>
</evidence>
<comment type="subunit">
    <text evidence="8">Homodimer.</text>
</comment>
<evidence type="ECO:0000256" key="8">
    <source>
        <dbReference type="HAMAP-Rule" id="MF_00104"/>
    </source>
</evidence>
<dbReference type="SMART" id="SM00535">
    <property type="entry name" value="RIBOc"/>
    <property type="match status" value="1"/>
</dbReference>
<dbReference type="SUPFAM" id="SSF54768">
    <property type="entry name" value="dsRNA-binding domain-like"/>
    <property type="match status" value="1"/>
</dbReference>
<feature type="binding site" evidence="8">
    <location>
        <position position="253"/>
    </location>
    <ligand>
        <name>Mg(2+)</name>
        <dbReference type="ChEBI" id="CHEBI:18420"/>
    </ligand>
</feature>
<feature type="region of interest" description="Disordered" evidence="9">
    <location>
        <begin position="1"/>
        <end position="132"/>
    </location>
</feature>
<keyword evidence="4 8" id="KW-0540">Nuclease</keyword>
<keyword evidence="8" id="KW-0699">rRNA-binding</keyword>
<dbReference type="RefSeq" id="WP_012044698.1">
    <property type="nucleotide sequence ID" value="NZ_JABFDP010000035.1"/>
</dbReference>
<dbReference type="Gene3D" id="1.10.1520.10">
    <property type="entry name" value="Ribonuclease III domain"/>
    <property type="match status" value="1"/>
</dbReference>
<feature type="compositionally biased region" description="Low complexity" evidence="9">
    <location>
        <begin position="120"/>
        <end position="132"/>
    </location>
</feature>
<organism evidence="12 13">
    <name type="scientific">Bradyrhizobium denitrificans</name>
    <dbReference type="NCBI Taxonomy" id="2734912"/>
    <lineage>
        <taxon>Bacteria</taxon>
        <taxon>Pseudomonadati</taxon>
        <taxon>Pseudomonadota</taxon>
        <taxon>Alphaproteobacteria</taxon>
        <taxon>Hyphomicrobiales</taxon>
        <taxon>Nitrobacteraceae</taxon>
        <taxon>Bradyrhizobium</taxon>
    </lineage>
</organism>
<dbReference type="Pfam" id="PF14622">
    <property type="entry name" value="Ribonucleas_3_3"/>
    <property type="match status" value="1"/>
</dbReference>
<gene>
    <name evidence="8 12" type="primary">rnc</name>
    <name evidence="12" type="ORF">JQ619_23415</name>
</gene>
<dbReference type="InterPro" id="IPR000999">
    <property type="entry name" value="RNase_III_dom"/>
</dbReference>